<proteinExistence type="predicted"/>
<gene>
    <name evidence="1" type="ORF">DSO57_1018423</name>
</gene>
<evidence type="ECO:0000313" key="1">
    <source>
        <dbReference type="EMBL" id="KAJ9073262.1"/>
    </source>
</evidence>
<comment type="caution">
    <text evidence="1">The sequence shown here is derived from an EMBL/GenBank/DDBJ whole genome shotgun (WGS) entry which is preliminary data.</text>
</comment>
<organism evidence="1 2">
    <name type="scientific">Entomophthora muscae</name>
    <dbReference type="NCBI Taxonomy" id="34485"/>
    <lineage>
        <taxon>Eukaryota</taxon>
        <taxon>Fungi</taxon>
        <taxon>Fungi incertae sedis</taxon>
        <taxon>Zoopagomycota</taxon>
        <taxon>Entomophthoromycotina</taxon>
        <taxon>Entomophthoromycetes</taxon>
        <taxon>Entomophthorales</taxon>
        <taxon>Entomophthoraceae</taxon>
        <taxon>Entomophthora</taxon>
    </lineage>
</organism>
<keyword evidence="2" id="KW-1185">Reference proteome</keyword>
<dbReference type="Proteomes" id="UP001165960">
    <property type="component" value="Unassembled WGS sequence"/>
</dbReference>
<name>A0ACC2TG74_9FUNG</name>
<sequence>MSDQQSWWHEDLSCFKFQYKFIKEKYNHLTDALNCNPVHLPNVKAEQEFNTHIMIPQEQVCSEPTLVALSTEQQDQLMELDLLSKVKLLQPHDAKYNHLVHLSTTTISPEAHYQTSAGILHFMGQVWVPEDSI</sequence>
<evidence type="ECO:0000313" key="2">
    <source>
        <dbReference type="Proteomes" id="UP001165960"/>
    </source>
</evidence>
<protein>
    <submittedName>
        <fullName evidence="1">Uncharacterized protein</fullName>
    </submittedName>
</protein>
<reference evidence="1" key="1">
    <citation type="submission" date="2022-04" db="EMBL/GenBank/DDBJ databases">
        <title>Genome of the entomopathogenic fungus Entomophthora muscae.</title>
        <authorList>
            <person name="Elya C."/>
            <person name="Lovett B.R."/>
            <person name="Lee E."/>
            <person name="Macias A.M."/>
            <person name="Hajek A.E."/>
            <person name="De Bivort B.L."/>
            <person name="Kasson M.T."/>
            <person name="De Fine Licht H.H."/>
            <person name="Stajich J.E."/>
        </authorList>
    </citation>
    <scope>NUCLEOTIDE SEQUENCE</scope>
    <source>
        <strain evidence="1">Berkeley</strain>
    </source>
</reference>
<dbReference type="EMBL" id="QTSX02002920">
    <property type="protein sequence ID" value="KAJ9073262.1"/>
    <property type="molecule type" value="Genomic_DNA"/>
</dbReference>
<accession>A0ACC2TG74</accession>